<dbReference type="OrthoDB" id="9806130at2"/>
<organism evidence="7 8">
    <name type="scientific">Paraphotobacterium marinum</name>
    <dbReference type="NCBI Taxonomy" id="1755811"/>
    <lineage>
        <taxon>Bacteria</taxon>
        <taxon>Pseudomonadati</taxon>
        <taxon>Pseudomonadota</taxon>
        <taxon>Gammaproteobacteria</taxon>
        <taxon>Vibrionales</taxon>
        <taxon>Vibrionaceae</taxon>
        <taxon>Paraphotobacterium</taxon>
    </lineage>
</organism>
<dbReference type="PANTHER" id="PTHR45569">
    <property type="entry name" value="SENSOR PROTEIN KDPD"/>
    <property type="match status" value="1"/>
</dbReference>
<dbReference type="AlphaFoldDB" id="A0A220VH74"/>
<dbReference type="GO" id="GO:0000155">
    <property type="term" value="F:phosphorelay sensor kinase activity"/>
    <property type="evidence" value="ECO:0007669"/>
    <property type="project" value="InterPro"/>
</dbReference>
<dbReference type="SMART" id="SM00388">
    <property type="entry name" value="HisKA"/>
    <property type="match status" value="1"/>
</dbReference>
<dbReference type="EC" id="2.7.13.3" evidence="2"/>
<evidence type="ECO:0000259" key="6">
    <source>
        <dbReference type="PROSITE" id="PS50109"/>
    </source>
</evidence>
<keyword evidence="5" id="KW-0418">Kinase</keyword>
<keyword evidence="8" id="KW-1185">Reference proteome</keyword>
<dbReference type="InterPro" id="IPR004358">
    <property type="entry name" value="Sig_transdc_His_kin-like_C"/>
</dbReference>
<accession>A0A220VH74</accession>
<dbReference type="Pfam" id="PF02518">
    <property type="entry name" value="HATPase_c"/>
    <property type="match status" value="1"/>
</dbReference>
<dbReference type="FunFam" id="3.30.565.10:FF:000006">
    <property type="entry name" value="Sensor histidine kinase WalK"/>
    <property type="match status" value="1"/>
</dbReference>
<sequence>MPLDLYFDYETFFIESSDHIHLKEESLKKISSQLITPIRYAFSNQVDCGFSTQNNIFSINYFLMPISIENRKIGIIGVKLNSLLEKNNFMKYDKKLFLNMCSQISIVLRKKIADEDTLILKQKSMQNLILSSLSHDLKTPLSSIIGSLSSLETLYDSLDKNDRLEFVQIAQEEAKRLEFQTSNMLNMLKLENKTSSLKLEKVNTQSYLKKICTIFKKRYPEFQLEITVKNIFKIKIDTSFFEQALFNLLDNAVKYSLNCKKIKIKIWSNNYDAFISISNQGNPIEKHELTKIFDYFYQVRKSDLQRAGSGLGLAIVKEIISAHDGKVSANSMSGMNTFTIQLRAENNEKNTVD</sequence>
<evidence type="ECO:0000313" key="7">
    <source>
        <dbReference type="EMBL" id="ASK79293.1"/>
    </source>
</evidence>
<gene>
    <name evidence="7" type="ORF">CF386_09505</name>
</gene>
<reference evidence="7 8" key="1">
    <citation type="journal article" date="2016" name="Int. J. Syst. Evol. Microbiol.">
        <title>Paraphotobacterium marinum gen. nov., sp. nov., a member of the family Vibrionaceae, isolated from surface seawater.</title>
        <authorList>
            <person name="Huang Z."/>
            <person name="Dong C."/>
            <person name="Shao Z."/>
        </authorList>
    </citation>
    <scope>NUCLEOTIDE SEQUENCE [LARGE SCALE GENOMIC DNA]</scope>
    <source>
        <strain evidence="7 8">NSCS20N07D</strain>
    </source>
</reference>
<comment type="catalytic activity">
    <reaction evidence="1">
        <text>ATP + protein L-histidine = ADP + protein N-phospho-L-histidine.</text>
        <dbReference type="EC" id="2.7.13.3"/>
    </reaction>
</comment>
<evidence type="ECO:0000256" key="4">
    <source>
        <dbReference type="ARBA" id="ARBA00022679"/>
    </source>
</evidence>
<evidence type="ECO:0000256" key="2">
    <source>
        <dbReference type="ARBA" id="ARBA00012438"/>
    </source>
</evidence>
<keyword evidence="4" id="KW-0808">Transferase</keyword>
<dbReference type="Proteomes" id="UP000242175">
    <property type="component" value="Chromosome small"/>
</dbReference>
<evidence type="ECO:0000313" key="8">
    <source>
        <dbReference type="Proteomes" id="UP000242175"/>
    </source>
</evidence>
<dbReference type="CDD" id="cd00082">
    <property type="entry name" value="HisKA"/>
    <property type="match status" value="1"/>
</dbReference>
<evidence type="ECO:0000256" key="5">
    <source>
        <dbReference type="ARBA" id="ARBA00022777"/>
    </source>
</evidence>
<dbReference type="EMBL" id="CP022356">
    <property type="protein sequence ID" value="ASK79293.1"/>
    <property type="molecule type" value="Genomic_DNA"/>
</dbReference>
<dbReference type="KEGG" id="pmai:CF386_09505"/>
<dbReference type="PROSITE" id="PS50109">
    <property type="entry name" value="HIS_KIN"/>
    <property type="match status" value="1"/>
</dbReference>
<dbReference type="PANTHER" id="PTHR45569:SF1">
    <property type="entry name" value="SENSOR PROTEIN KDPD"/>
    <property type="match status" value="1"/>
</dbReference>
<protein>
    <recommendedName>
        <fullName evidence="2">histidine kinase</fullName>
        <ecNumber evidence="2">2.7.13.3</ecNumber>
    </recommendedName>
</protein>
<dbReference type="InterPro" id="IPR036097">
    <property type="entry name" value="HisK_dim/P_sf"/>
</dbReference>
<dbReference type="InterPro" id="IPR036890">
    <property type="entry name" value="HATPase_C_sf"/>
</dbReference>
<proteinExistence type="predicted"/>
<dbReference type="InterPro" id="IPR003661">
    <property type="entry name" value="HisK_dim/P_dom"/>
</dbReference>
<dbReference type="InterPro" id="IPR052023">
    <property type="entry name" value="Histidine_kinase_KdpD"/>
</dbReference>
<feature type="domain" description="Histidine kinase" evidence="6">
    <location>
        <begin position="132"/>
        <end position="346"/>
    </location>
</feature>
<dbReference type="RefSeq" id="WP_089074201.1">
    <property type="nucleotide sequence ID" value="NZ_CP022356.1"/>
</dbReference>
<dbReference type="SMART" id="SM00387">
    <property type="entry name" value="HATPase_c"/>
    <property type="match status" value="1"/>
</dbReference>
<dbReference type="Pfam" id="PF00512">
    <property type="entry name" value="HisKA"/>
    <property type="match status" value="1"/>
</dbReference>
<dbReference type="GO" id="GO:0005886">
    <property type="term" value="C:plasma membrane"/>
    <property type="evidence" value="ECO:0007669"/>
    <property type="project" value="UniProtKB-ARBA"/>
</dbReference>
<dbReference type="Gene3D" id="3.30.565.10">
    <property type="entry name" value="Histidine kinase-like ATPase, C-terminal domain"/>
    <property type="match status" value="1"/>
</dbReference>
<evidence type="ECO:0000256" key="3">
    <source>
        <dbReference type="ARBA" id="ARBA00022553"/>
    </source>
</evidence>
<keyword evidence="3" id="KW-0597">Phosphoprotein</keyword>
<dbReference type="InterPro" id="IPR003594">
    <property type="entry name" value="HATPase_dom"/>
</dbReference>
<name>A0A220VH74_9GAMM</name>
<evidence type="ECO:0000256" key="1">
    <source>
        <dbReference type="ARBA" id="ARBA00000085"/>
    </source>
</evidence>
<dbReference type="SUPFAM" id="SSF47384">
    <property type="entry name" value="Homodimeric domain of signal transducing histidine kinase"/>
    <property type="match status" value="1"/>
</dbReference>
<dbReference type="InterPro" id="IPR005467">
    <property type="entry name" value="His_kinase_dom"/>
</dbReference>
<dbReference type="Gene3D" id="1.10.287.130">
    <property type="match status" value="1"/>
</dbReference>
<dbReference type="SUPFAM" id="SSF55874">
    <property type="entry name" value="ATPase domain of HSP90 chaperone/DNA topoisomerase II/histidine kinase"/>
    <property type="match status" value="1"/>
</dbReference>
<dbReference type="PRINTS" id="PR00344">
    <property type="entry name" value="BCTRLSENSOR"/>
</dbReference>